<reference evidence="1" key="1">
    <citation type="journal article" date="2014" name="Front. Microbiol.">
        <title>High frequency of phylogenetically diverse reductive dehalogenase-homologous genes in deep subseafloor sedimentary metagenomes.</title>
        <authorList>
            <person name="Kawai M."/>
            <person name="Futagami T."/>
            <person name="Toyoda A."/>
            <person name="Takaki Y."/>
            <person name="Nishi S."/>
            <person name="Hori S."/>
            <person name="Arai W."/>
            <person name="Tsubouchi T."/>
            <person name="Morono Y."/>
            <person name="Uchiyama I."/>
            <person name="Ito T."/>
            <person name="Fujiyama A."/>
            <person name="Inagaki F."/>
            <person name="Takami H."/>
        </authorList>
    </citation>
    <scope>NUCLEOTIDE SEQUENCE</scope>
    <source>
        <strain evidence="1">Expedition CK06-06</strain>
    </source>
</reference>
<sequence length="86" mass="10114">MSEIMEWIDINKKLPKILTYVLVTINYDENLHIAYLNEDDDWCVWIDDELNLIGDAYIENEVDGSQGFGVIAWMDLPKHAEWKLVE</sequence>
<name>X0SFP8_9ZZZZ</name>
<dbReference type="AlphaFoldDB" id="X0SFP8"/>
<evidence type="ECO:0000313" key="1">
    <source>
        <dbReference type="EMBL" id="GAF73941.1"/>
    </source>
</evidence>
<gene>
    <name evidence="1" type="ORF">S01H1_05492</name>
</gene>
<protein>
    <submittedName>
        <fullName evidence="1">Uncharacterized protein</fullName>
    </submittedName>
</protein>
<accession>X0SFP8</accession>
<proteinExistence type="predicted"/>
<organism evidence="1">
    <name type="scientific">marine sediment metagenome</name>
    <dbReference type="NCBI Taxonomy" id="412755"/>
    <lineage>
        <taxon>unclassified sequences</taxon>
        <taxon>metagenomes</taxon>
        <taxon>ecological metagenomes</taxon>
    </lineage>
</organism>
<comment type="caution">
    <text evidence="1">The sequence shown here is derived from an EMBL/GenBank/DDBJ whole genome shotgun (WGS) entry which is preliminary data.</text>
</comment>
<dbReference type="EMBL" id="BARS01002861">
    <property type="protein sequence ID" value="GAF73941.1"/>
    <property type="molecule type" value="Genomic_DNA"/>
</dbReference>